<gene>
    <name evidence="6" type="ORF">GCM10017056_51180</name>
</gene>
<evidence type="ECO:0000313" key="7">
    <source>
        <dbReference type="Proteomes" id="UP000626220"/>
    </source>
</evidence>
<comment type="similarity">
    <text evidence="1">Belongs to the LysR transcriptional regulatory family.</text>
</comment>
<dbReference type="PANTHER" id="PTHR30427">
    <property type="entry name" value="TRANSCRIPTIONAL ACTIVATOR PROTEIN LYSR"/>
    <property type="match status" value="1"/>
</dbReference>
<comment type="caution">
    <text evidence="6">The sequence shown here is derived from an EMBL/GenBank/DDBJ whole genome shotgun (WGS) entry which is preliminary data.</text>
</comment>
<dbReference type="EMBL" id="BNCJ01000038">
    <property type="protein sequence ID" value="GHF74234.1"/>
    <property type="molecule type" value="Genomic_DNA"/>
</dbReference>
<dbReference type="Proteomes" id="UP000626220">
    <property type="component" value="Unassembled WGS sequence"/>
</dbReference>
<name>A0A8J3H3S0_9RHOB</name>
<dbReference type="Pfam" id="PF03466">
    <property type="entry name" value="LysR_substrate"/>
    <property type="match status" value="1"/>
</dbReference>
<organism evidence="6 7">
    <name type="scientific">Seohaeicola zhoushanensis</name>
    <dbReference type="NCBI Taxonomy" id="1569283"/>
    <lineage>
        <taxon>Bacteria</taxon>
        <taxon>Pseudomonadati</taxon>
        <taxon>Pseudomonadota</taxon>
        <taxon>Alphaproteobacteria</taxon>
        <taxon>Rhodobacterales</taxon>
        <taxon>Roseobacteraceae</taxon>
        <taxon>Seohaeicola</taxon>
    </lineage>
</organism>
<dbReference type="Gene3D" id="1.10.10.10">
    <property type="entry name" value="Winged helix-like DNA-binding domain superfamily/Winged helix DNA-binding domain"/>
    <property type="match status" value="1"/>
</dbReference>
<proteinExistence type="inferred from homology"/>
<reference evidence="6" key="2">
    <citation type="submission" date="2020-09" db="EMBL/GenBank/DDBJ databases">
        <authorList>
            <person name="Sun Q."/>
            <person name="Kim S."/>
        </authorList>
    </citation>
    <scope>NUCLEOTIDE SEQUENCE</scope>
    <source>
        <strain evidence="6">KCTC 42650</strain>
    </source>
</reference>
<accession>A0A8J3H3S0</accession>
<evidence type="ECO:0000256" key="4">
    <source>
        <dbReference type="ARBA" id="ARBA00023163"/>
    </source>
</evidence>
<dbReference type="SUPFAM" id="SSF46785">
    <property type="entry name" value="Winged helix' DNA-binding domain"/>
    <property type="match status" value="1"/>
</dbReference>
<dbReference type="Pfam" id="PF00126">
    <property type="entry name" value="HTH_1"/>
    <property type="match status" value="1"/>
</dbReference>
<evidence type="ECO:0000259" key="5">
    <source>
        <dbReference type="PROSITE" id="PS50931"/>
    </source>
</evidence>
<evidence type="ECO:0000256" key="2">
    <source>
        <dbReference type="ARBA" id="ARBA00023015"/>
    </source>
</evidence>
<dbReference type="AlphaFoldDB" id="A0A8J3H3S0"/>
<sequence>MNAKGLEAFRAFMEHGSITEAAAALHRTQPQISRLLQALEDEVGFALFARRNRRLLPTHEGREFYATVERALSGMDEVGNVARKIRNRQVQHVRILSAPHVINALLAESLDTLIEEFPDFTASIDARSRQDIELWIGRANFDLGISVLPINNDAFNLESMAKARAVAVMHEDHPLAAKEVVTFEDLRDLPLVMNSPRTVLRQRIDTLFREHGAKPRVRLETPNGTVGCDLAARGLGVTISDGFVALSSMRPGMAIRRFEPAIILEYVFLFPKSQPELAVVKRLAQMIGAAARELSATKLGI</sequence>
<protein>
    <submittedName>
        <fullName evidence="6">Transcriptional regulator</fullName>
    </submittedName>
</protein>
<reference evidence="6" key="1">
    <citation type="journal article" date="2014" name="Int. J. Syst. Evol. Microbiol.">
        <title>Complete genome sequence of Corynebacterium casei LMG S-19264T (=DSM 44701T), isolated from a smear-ripened cheese.</title>
        <authorList>
            <consortium name="US DOE Joint Genome Institute (JGI-PGF)"/>
            <person name="Walter F."/>
            <person name="Albersmeier A."/>
            <person name="Kalinowski J."/>
            <person name="Ruckert C."/>
        </authorList>
    </citation>
    <scope>NUCLEOTIDE SEQUENCE</scope>
    <source>
        <strain evidence="6">KCTC 42650</strain>
    </source>
</reference>
<keyword evidence="3" id="KW-0238">DNA-binding</keyword>
<feature type="domain" description="HTH lysR-type" evidence="5">
    <location>
        <begin position="1"/>
        <end position="58"/>
    </location>
</feature>
<dbReference type="InterPro" id="IPR005119">
    <property type="entry name" value="LysR_subst-bd"/>
</dbReference>
<dbReference type="RefSeq" id="WP_189682979.1">
    <property type="nucleotide sequence ID" value="NZ_BNCJ01000038.1"/>
</dbReference>
<dbReference type="InterPro" id="IPR000847">
    <property type="entry name" value="LysR_HTH_N"/>
</dbReference>
<keyword evidence="4" id="KW-0804">Transcription</keyword>
<dbReference type="PROSITE" id="PS50931">
    <property type="entry name" value="HTH_LYSR"/>
    <property type="match status" value="1"/>
</dbReference>
<evidence type="ECO:0000256" key="3">
    <source>
        <dbReference type="ARBA" id="ARBA00023125"/>
    </source>
</evidence>
<dbReference type="InterPro" id="IPR036388">
    <property type="entry name" value="WH-like_DNA-bd_sf"/>
</dbReference>
<dbReference type="PANTHER" id="PTHR30427:SF1">
    <property type="entry name" value="TRANSCRIPTIONAL ACTIVATOR PROTEIN LYSR"/>
    <property type="match status" value="1"/>
</dbReference>
<dbReference type="GO" id="GO:0043565">
    <property type="term" value="F:sequence-specific DNA binding"/>
    <property type="evidence" value="ECO:0007669"/>
    <property type="project" value="TreeGrafter"/>
</dbReference>
<keyword evidence="7" id="KW-1185">Reference proteome</keyword>
<evidence type="ECO:0000256" key="1">
    <source>
        <dbReference type="ARBA" id="ARBA00009437"/>
    </source>
</evidence>
<dbReference type="GO" id="GO:0003700">
    <property type="term" value="F:DNA-binding transcription factor activity"/>
    <property type="evidence" value="ECO:0007669"/>
    <property type="project" value="InterPro"/>
</dbReference>
<dbReference type="Gene3D" id="3.40.190.290">
    <property type="match status" value="1"/>
</dbReference>
<dbReference type="PRINTS" id="PR00039">
    <property type="entry name" value="HTHLYSR"/>
</dbReference>
<dbReference type="GO" id="GO:0010628">
    <property type="term" value="P:positive regulation of gene expression"/>
    <property type="evidence" value="ECO:0007669"/>
    <property type="project" value="TreeGrafter"/>
</dbReference>
<dbReference type="InterPro" id="IPR036390">
    <property type="entry name" value="WH_DNA-bd_sf"/>
</dbReference>
<evidence type="ECO:0000313" key="6">
    <source>
        <dbReference type="EMBL" id="GHF74234.1"/>
    </source>
</evidence>
<dbReference type="SUPFAM" id="SSF53850">
    <property type="entry name" value="Periplasmic binding protein-like II"/>
    <property type="match status" value="1"/>
</dbReference>
<keyword evidence="2" id="KW-0805">Transcription regulation</keyword>